<evidence type="ECO:0000313" key="2">
    <source>
        <dbReference type="EMBL" id="CAL1360932.1"/>
    </source>
</evidence>
<evidence type="ECO:0000313" key="3">
    <source>
        <dbReference type="Proteomes" id="UP001497516"/>
    </source>
</evidence>
<feature type="transmembrane region" description="Helical" evidence="1">
    <location>
        <begin position="44"/>
        <end position="64"/>
    </location>
</feature>
<dbReference type="Proteomes" id="UP001497516">
    <property type="component" value="Chromosome 10"/>
</dbReference>
<protein>
    <submittedName>
        <fullName evidence="2">Uncharacterized protein</fullName>
    </submittedName>
</protein>
<sequence>MEAHACLTEYRARTTPSHANDSPAPIICCCAKTLRFRIFLQTQVLTVLRGMAHILLPFTLYFLIHATQRDPASAHRFHKSLITHALFHILKS</sequence>
<evidence type="ECO:0000256" key="1">
    <source>
        <dbReference type="SAM" id="Phobius"/>
    </source>
</evidence>
<reference evidence="2 3" key="1">
    <citation type="submission" date="2024-04" db="EMBL/GenBank/DDBJ databases">
        <authorList>
            <person name="Fracassetti M."/>
        </authorList>
    </citation>
    <scope>NUCLEOTIDE SEQUENCE [LARGE SCALE GENOMIC DNA]</scope>
</reference>
<accession>A0AAV2CYL9</accession>
<proteinExistence type="predicted"/>
<gene>
    <name evidence="2" type="ORF">LTRI10_LOCUS8333</name>
</gene>
<organism evidence="2 3">
    <name type="scientific">Linum trigynum</name>
    <dbReference type="NCBI Taxonomy" id="586398"/>
    <lineage>
        <taxon>Eukaryota</taxon>
        <taxon>Viridiplantae</taxon>
        <taxon>Streptophyta</taxon>
        <taxon>Embryophyta</taxon>
        <taxon>Tracheophyta</taxon>
        <taxon>Spermatophyta</taxon>
        <taxon>Magnoliopsida</taxon>
        <taxon>eudicotyledons</taxon>
        <taxon>Gunneridae</taxon>
        <taxon>Pentapetalae</taxon>
        <taxon>rosids</taxon>
        <taxon>fabids</taxon>
        <taxon>Malpighiales</taxon>
        <taxon>Linaceae</taxon>
        <taxon>Linum</taxon>
    </lineage>
</organism>
<keyword evidence="1" id="KW-0472">Membrane</keyword>
<keyword evidence="3" id="KW-1185">Reference proteome</keyword>
<dbReference type="AlphaFoldDB" id="A0AAV2CYL9"/>
<keyword evidence="1" id="KW-1133">Transmembrane helix</keyword>
<name>A0AAV2CYL9_9ROSI</name>
<keyword evidence="1" id="KW-0812">Transmembrane</keyword>
<dbReference type="EMBL" id="OZ034814">
    <property type="protein sequence ID" value="CAL1360932.1"/>
    <property type="molecule type" value="Genomic_DNA"/>
</dbReference>